<reference evidence="1 2" key="1">
    <citation type="journal article" date="2014" name="BMC Genomics">
        <title>Comparison of environmental and isolate Sulfobacillus genomes reveals diverse carbon, sulfur, nitrogen, and hydrogen metabolisms.</title>
        <authorList>
            <person name="Justice N.B."/>
            <person name="Norman A."/>
            <person name="Brown C.T."/>
            <person name="Singh A."/>
            <person name="Thomas B.C."/>
            <person name="Banfield J.F."/>
        </authorList>
    </citation>
    <scope>NUCLEOTIDE SEQUENCE [LARGE SCALE GENOMIC DNA]</scope>
    <source>
        <strain evidence="1">AMDSBA4</strain>
    </source>
</reference>
<dbReference type="InterPro" id="IPR001387">
    <property type="entry name" value="Cro/C1-type_HTH"/>
</dbReference>
<dbReference type="CDD" id="cd00093">
    <property type="entry name" value="HTH_XRE"/>
    <property type="match status" value="1"/>
</dbReference>
<organism evidence="1 2">
    <name type="scientific">Sulfobacillus benefaciens</name>
    <dbReference type="NCBI Taxonomy" id="453960"/>
    <lineage>
        <taxon>Bacteria</taxon>
        <taxon>Bacillati</taxon>
        <taxon>Bacillota</taxon>
        <taxon>Clostridia</taxon>
        <taxon>Eubacteriales</taxon>
        <taxon>Clostridiales Family XVII. Incertae Sedis</taxon>
        <taxon>Sulfobacillus</taxon>
    </lineage>
</organism>
<dbReference type="InterPro" id="IPR010982">
    <property type="entry name" value="Lambda_DNA-bd_dom_sf"/>
</dbReference>
<dbReference type="SUPFAM" id="SSF47413">
    <property type="entry name" value="lambda repressor-like DNA-binding domains"/>
    <property type="match status" value="1"/>
</dbReference>
<name>A0A2T2WUN9_9FIRM</name>
<evidence type="ECO:0000313" key="2">
    <source>
        <dbReference type="Proteomes" id="UP000242972"/>
    </source>
</evidence>
<dbReference type="Proteomes" id="UP000242972">
    <property type="component" value="Unassembled WGS sequence"/>
</dbReference>
<proteinExistence type="predicted"/>
<accession>A0A2T2WUN9</accession>
<dbReference type="Gene3D" id="1.10.260.40">
    <property type="entry name" value="lambda repressor-like DNA-binding domains"/>
    <property type="match status" value="1"/>
</dbReference>
<dbReference type="EMBL" id="PXYW01000141">
    <property type="protein sequence ID" value="PSR25945.1"/>
    <property type="molecule type" value="Genomic_DNA"/>
</dbReference>
<evidence type="ECO:0000313" key="1">
    <source>
        <dbReference type="EMBL" id="PSR25945.1"/>
    </source>
</evidence>
<gene>
    <name evidence="1" type="ORF">C7B46_20455</name>
</gene>
<sequence>MKGTHVPQGSAPYDALMRYWRDVRTLKGLGLPTIATVTGFHTSNLSRIERSVHRPTLDTLDRLSAVDAYGCPWWNPDDNRIFLRALAYHLHPVPAYAPRAAEWWPADMTAASAAATVIAQGTTWTHSVRWPALVALWPALDLPGWQPSREVHNAPPPAITRPIWLWGAWEVARELEHDTVGIETWYKNIGGHDDTDLATAVLGAILAAVERWRTGPAQTEPSAMPTDSDFRAVAKIWTGLSVGQRRLVREMVEALVGAR</sequence>
<dbReference type="AlphaFoldDB" id="A0A2T2WUN9"/>
<dbReference type="GO" id="GO:0003677">
    <property type="term" value="F:DNA binding"/>
    <property type="evidence" value="ECO:0007669"/>
    <property type="project" value="InterPro"/>
</dbReference>
<protein>
    <submittedName>
        <fullName evidence="1">Uncharacterized protein</fullName>
    </submittedName>
</protein>
<comment type="caution">
    <text evidence="1">The sequence shown here is derived from an EMBL/GenBank/DDBJ whole genome shotgun (WGS) entry which is preliminary data.</text>
</comment>